<dbReference type="PANTHER" id="PTHR19288">
    <property type="entry name" value="4-NITROPHENYLPHOSPHATASE-RELATED"/>
    <property type="match status" value="1"/>
</dbReference>
<evidence type="ECO:0000313" key="1">
    <source>
        <dbReference type="EMBL" id="KTR06462.1"/>
    </source>
</evidence>
<evidence type="ECO:0000313" key="2">
    <source>
        <dbReference type="Proteomes" id="UP000078529"/>
    </source>
</evidence>
<dbReference type="InterPro" id="IPR036412">
    <property type="entry name" value="HAD-like_sf"/>
</dbReference>
<dbReference type="SUPFAM" id="SSF56784">
    <property type="entry name" value="HAD-like"/>
    <property type="match status" value="1"/>
</dbReference>
<dbReference type="PANTHER" id="PTHR19288:SF46">
    <property type="entry name" value="HALOACID DEHALOGENASE-LIKE HYDROLASE DOMAIN-CONTAINING PROTEIN 2"/>
    <property type="match status" value="1"/>
</dbReference>
<protein>
    <recommendedName>
        <fullName evidence="3">Haloacid dehalogenase</fullName>
    </recommendedName>
</protein>
<dbReference type="GO" id="GO:0005737">
    <property type="term" value="C:cytoplasm"/>
    <property type="evidence" value="ECO:0007669"/>
    <property type="project" value="TreeGrafter"/>
</dbReference>
<dbReference type="InterPro" id="IPR006357">
    <property type="entry name" value="HAD-SF_hydro_IIA"/>
</dbReference>
<dbReference type="Proteomes" id="UP000078529">
    <property type="component" value="Unassembled WGS sequence"/>
</dbReference>
<dbReference type="Gene3D" id="3.40.50.1000">
    <property type="entry name" value="HAD superfamily/HAD-like"/>
    <property type="match status" value="2"/>
</dbReference>
<dbReference type="Pfam" id="PF13242">
    <property type="entry name" value="Hydrolase_like"/>
    <property type="match status" value="1"/>
</dbReference>
<proteinExistence type="predicted"/>
<evidence type="ECO:0008006" key="3">
    <source>
        <dbReference type="Google" id="ProtNLM"/>
    </source>
</evidence>
<dbReference type="PATRIC" id="fig|401562.4.peg.1199"/>
<keyword evidence="2" id="KW-1185">Reference proteome</keyword>
<dbReference type="InterPro" id="IPR023214">
    <property type="entry name" value="HAD_sf"/>
</dbReference>
<dbReference type="Pfam" id="PF13344">
    <property type="entry name" value="Hydrolase_6"/>
    <property type="match status" value="1"/>
</dbReference>
<gene>
    <name evidence="1" type="ORF">NS365_07395</name>
</gene>
<sequence length="246" mass="25327">MDVAAVVETGADALLLDLDGTLTIGEHAVCGADRLLASYADRFAVITNNSSDLPETIAQRLAECGLSVPASRIFTAGMAMIEALAERQAPTLALVSSVMRARALERGVLLVDKHAHTVAIGRDAAFDYPMLTNAANEVRYGARLVASNLDNNHPGSSGTIVPETGALVAAILAAAGSQDVEVIGKPSVRLAELALDALGCSAARSVVVGDNPATDGALAASIGSAFVPVMVRTVDVRSASRRARVR</sequence>
<accession>A0A175RUE2</accession>
<dbReference type="GO" id="GO:0016791">
    <property type="term" value="F:phosphatase activity"/>
    <property type="evidence" value="ECO:0007669"/>
    <property type="project" value="TreeGrafter"/>
</dbReference>
<dbReference type="EMBL" id="LDQA01000018">
    <property type="protein sequence ID" value="KTR06462.1"/>
    <property type="molecule type" value="Genomic_DNA"/>
</dbReference>
<reference evidence="1 2" key="1">
    <citation type="journal article" date="2016" name="Front. Microbiol.">
        <title>Genomic Resource of Rice Seed Associated Bacteria.</title>
        <authorList>
            <person name="Midha S."/>
            <person name="Bansal K."/>
            <person name="Sharma S."/>
            <person name="Kumar N."/>
            <person name="Patil P.P."/>
            <person name="Chaudhry V."/>
            <person name="Patil P.B."/>
        </authorList>
    </citation>
    <scope>NUCLEOTIDE SEQUENCE [LARGE SCALE GENOMIC DNA]</scope>
    <source>
        <strain evidence="1 2">NS365</strain>
    </source>
</reference>
<comment type="caution">
    <text evidence="1">The sequence shown here is derived from an EMBL/GenBank/DDBJ whole genome shotgun (WGS) entry which is preliminary data.</text>
</comment>
<dbReference type="AlphaFoldDB" id="A0A175RUE2"/>
<organism evidence="1 2">
    <name type="scientific">Aureimonas ureilytica</name>
    <dbReference type="NCBI Taxonomy" id="401562"/>
    <lineage>
        <taxon>Bacteria</taxon>
        <taxon>Pseudomonadati</taxon>
        <taxon>Pseudomonadota</taxon>
        <taxon>Alphaproteobacteria</taxon>
        <taxon>Hyphomicrobiales</taxon>
        <taxon>Aurantimonadaceae</taxon>
        <taxon>Aureimonas</taxon>
    </lineage>
</organism>
<name>A0A175RUE2_9HYPH</name>